<dbReference type="SMART" id="SM00052">
    <property type="entry name" value="EAL"/>
    <property type="match status" value="1"/>
</dbReference>
<dbReference type="PANTHER" id="PTHR33525">
    <property type="match status" value="1"/>
</dbReference>
<dbReference type="PIRSF" id="PIRSF003180">
    <property type="entry name" value="DiGMPpdiest_YuxH"/>
    <property type="match status" value="1"/>
</dbReference>
<dbReference type="InterPro" id="IPR052340">
    <property type="entry name" value="RNase_Y/CdgJ"/>
</dbReference>
<dbReference type="SUPFAM" id="SSF109604">
    <property type="entry name" value="HD-domain/PDEase-like"/>
    <property type="match status" value="1"/>
</dbReference>
<dbReference type="InterPro" id="IPR001633">
    <property type="entry name" value="EAL_dom"/>
</dbReference>
<dbReference type="OrthoDB" id="9804751at2"/>
<dbReference type="EMBL" id="LR778301">
    <property type="protein sequence ID" value="CAB1370075.1"/>
    <property type="molecule type" value="Genomic_DNA"/>
</dbReference>
<dbReference type="AlphaFoldDB" id="A0A6S6Y0R8"/>
<dbReference type="PROSITE" id="PS51833">
    <property type="entry name" value="HDOD"/>
    <property type="match status" value="1"/>
</dbReference>
<dbReference type="Gene3D" id="3.20.20.450">
    <property type="entry name" value="EAL domain"/>
    <property type="match status" value="1"/>
</dbReference>
<dbReference type="RefSeq" id="WP_145770975.1">
    <property type="nucleotide sequence ID" value="NZ_LR778301.1"/>
</dbReference>
<keyword evidence="2" id="KW-1185">Reference proteome</keyword>
<accession>A0A6S6Y0R8</accession>
<protein>
    <submittedName>
        <fullName evidence="1">Diguanylate phosphodiesterase</fullName>
    </submittedName>
</protein>
<dbReference type="PANTHER" id="PTHR33525:SF4">
    <property type="entry name" value="CYCLIC DI-GMP PHOSPHODIESTERASE CDGJ"/>
    <property type="match status" value="1"/>
</dbReference>
<reference evidence="1 2" key="1">
    <citation type="submission" date="2020-03" db="EMBL/GenBank/DDBJ databases">
        <authorList>
            <consortium name="Genoscope - CEA"/>
            <person name="William W."/>
        </authorList>
    </citation>
    <scope>NUCLEOTIDE SEQUENCE [LARGE SCALE GENOMIC DNA]</scope>
    <source>
        <strain evidence="2">DSM 16959</strain>
    </source>
</reference>
<dbReference type="Pfam" id="PF08668">
    <property type="entry name" value="HDOD"/>
    <property type="match status" value="1"/>
</dbReference>
<evidence type="ECO:0000313" key="2">
    <source>
        <dbReference type="Proteomes" id="UP000515733"/>
    </source>
</evidence>
<dbReference type="Gene3D" id="1.10.3210.10">
    <property type="entry name" value="Hypothetical protein af1432"/>
    <property type="match status" value="1"/>
</dbReference>
<organism evidence="1 2">
    <name type="scientific">Denitratisoma oestradiolicum</name>
    <dbReference type="NCBI Taxonomy" id="311182"/>
    <lineage>
        <taxon>Bacteria</taxon>
        <taxon>Pseudomonadati</taxon>
        <taxon>Pseudomonadota</taxon>
        <taxon>Betaproteobacteria</taxon>
        <taxon>Nitrosomonadales</taxon>
        <taxon>Sterolibacteriaceae</taxon>
        <taxon>Denitratisoma</taxon>
    </lineage>
</organism>
<name>A0A6S6Y0R8_9PROT</name>
<evidence type="ECO:0000313" key="1">
    <source>
        <dbReference type="EMBL" id="CAB1370075.1"/>
    </source>
</evidence>
<dbReference type="PROSITE" id="PS50883">
    <property type="entry name" value="EAL"/>
    <property type="match status" value="1"/>
</dbReference>
<gene>
    <name evidence="1" type="ORF">DENOEST_2916</name>
</gene>
<dbReference type="SUPFAM" id="SSF141868">
    <property type="entry name" value="EAL domain-like"/>
    <property type="match status" value="1"/>
</dbReference>
<dbReference type="Pfam" id="PF00563">
    <property type="entry name" value="EAL"/>
    <property type="match status" value="1"/>
</dbReference>
<proteinExistence type="predicted"/>
<dbReference type="KEGG" id="doe:DENOEST_2916"/>
<dbReference type="InterPro" id="IPR014408">
    <property type="entry name" value="dGMP_Pdiesterase_EAL/HD-GYP"/>
</dbReference>
<dbReference type="Proteomes" id="UP000515733">
    <property type="component" value="Chromosome"/>
</dbReference>
<dbReference type="InterPro" id="IPR013976">
    <property type="entry name" value="HDOD"/>
</dbReference>
<dbReference type="InterPro" id="IPR035919">
    <property type="entry name" value="EAL_sf"/>
</dbReference>
<sequence length="416" mass="45954">MNQGTEEIFIGRQPILDRDHQLYAYELLFRNGRVNAADVSDNLAASASVISHAFAELGIERALGPYKGFVNCDETLLLSDMLEILPSEKMVLEILETVEPTPQIIERCRDLKARGFTLALDDFVNFEEKWQPLLDLVEVVKVDIMPLDTAALAAVTKALDRWPLKLLAEKVDSREQADLCHKLGYHLFQGYFFAKPAILTGKKLSQSQLALMQLLGLVMEDADTKNLEAIFKREAGLTMNLMRLTNSVATGVATRVTSLRHAITVLGRRQLQRWLQLLLYTNPASGNVASPLLQMAAARGRLMELLANRMYPGKRDFEDRGFMTGIMSLMPTLMGAPMAEILKGVSVASDVQIALESQEGELGIMLQLIEALESGDGAKCHDLSAQLQGLDHAIINTCLAEAMAWASSIGQEKPED</sequence>